<feature type="compositionally biased region" description="Basic residues" evidence="1">
    <location>
        <begin position="59"/>
        <end position="78"/>
    </location>
</feature>
<organism evidence="2">
    <name type="scientific">Kitasatospora sp. CMC57</name>
    <dbReference type="NCBI Taxonomy" id="3231513"/>
    <lineage>
        <taxon>Bacteria</taxon>
        <taxon>Bacillati</taxon>
        <taxon>Actinomycetota</taxon>
        <taxon>Actinomycetes</taxon>
        <taxon>Kitasatosporales</taxon>
        <taxon>Streptomycetaceae</taxon>
        <taxon>Kitasatospora</taxon>
    </lineage>
</organism>
<accession>A0AB33K4I6</accession>
<dbReference type="AlphaFoldDB" id="A0AB33K4I6"/>
<geneLocation type="plasmid" evidence="2">
    <name>pCMC57_01</name>
</geneLocation>
<proteinExistence type="predicted"/>
<sequence length="78" mass="8809">MEPLIARWDNAVTHRDPTDPTDETLLCCVTADGQPVALFLTDTQVADLRDQLAGDRKPLASHRPSRRRRSVLIRRTTT</sequence>
<gene>
    <name evidence="2" type="ORF">KCMC57_64810</name>
</gene>
<keyword evidence="2" id="KW-0614">Plasmid</keyword>
<name>A0AB33K4I6_9ACTN</name>
<dbReference type="EMBL" id="AP035882">
    <property type="protein sequence ID" value="BFP50113.1"/>
    <property type="molecule type" value="Genomic_DNA"/>
</dbReference>
<dbReference type="RefSeq" id="WP_407992349.1">
    <property type="nucleotide sequence ID" value="NZ_AP035882.1"/>
</dbReference>
<reference evidence="2" key="1">
    <citation type="submission" date="2024-07" db="EMBL/GenBank/DDBJ databases">
        <title>Complete genome sequences of cellulolytic bacteria, Kitasatospora sp. CMC57 and Streptomyces sp. CMC78, isolated from Japanese agricultural soil.</title>
        <authorList>
            <person name="Hashimoto T."/>
            <person name="Ito M."/>
            <person name="Iwamoto M."/>
            <person name="Fukahori D."/>
            <person name="Shoda T."/>
            <person name="Sakoda M."/>
            <person name="Morohoshi T."/>
            <person name="Mitsuboshi M."/>
            <person name="Nishizawa T."/>
        </authorList>
    </citation>
    <scope>NUCLEOTIDE SEQUENCE</scope>
    <source>
        <strain evidence="2">CMC57</strain>
        <plasmid evidence="2">pCMC57_01</plasmid>
    </source>
</reference>
<protein>
    <submittedName>
        <fullName evidence="2">Uncharacterized protein</fullName>
    </submittedName>
</protein>
<evidence type="ECO:0000256" key="1">
    <source>
        <dbReference type="SAM" id="MobiDB-lite"/>
    </source>
</evidence>
<evidence type="ECO:0000313" key="2">
    <source>
        <dbReference type="EMBL" id="BFP50113.1"/>
    </source>
</evidence>
<dbReference type="KEGG" id="kic:KCMC57_64810"/>
<feature type="region of interest" description="Disordered" evidence="1">
    <location>
        <begin position="55"/>
        <end position="78"/>
    </location>
</feature>